<evidence type="ECO:0000313" key="1">
    <source>
        <dbReference type="EMBL" id="UUY05144.1"/>
    </source>
</evidence>
<evidence type="ECO:0000313" key="2">
    <source>
        <dbReference type="Proteomes" id="UP001058860"/>
    </source>
</evidence>
<accession>A0ABY5PKC8</accession>
<keyword evidence="2" id="KW-1185">Reference proteome</keyword>
<dbReference type="Proteomes" id="UP001058860">
    <property type="component" value="Chromosome"/>
</dbReference>
<name>A0ABY5PKC8_9ACTN</name>
<organism evidence="1 2">
    <name type="scientific">Svornostia abyssi</name>
    <dbReference type="NCBI Taxonomy" id="2898438"/>
    <lineage>
        <taxon>Bacteria</taxon>
        <taxon>Bacillati</taxon>
        <taxon>Actinomycetota</taxon>
        <taxon>Thermoleophilia</taxon>
        <taxon>Solirubrobacterales</taxon>
        <taxon>Baekduiaceae</taxon>
        <taxon>Svornostia</taxon>
    </lineage>
</organism>
<protein>
    <submittedName>
        <fullName evidence="1">Uncharacterized protein</fullName>
    </submittedName>
</protein>
<dbReference type="EMBL" id="CP088295">
    <property type="protein sequence ID" value="UUY05144.1"/>
    <property type="molecule type" value="Genomic_DNA"/>
</dbReference>
<reference evidence="2" key="1">
    <citation type="submission" date="2021-11" db="EMBL/GenBank/DDBJ databases">
        <title>Cultivation dependent microbiological survey of springs from the worlds oldest radium mine currently devoted to the extraction of radon-saturated water.</title>
        <authorList>
            <person name="Kapinusova G."/>
            <person name="Smrhova T."/>
            <person name="Strejcek M."/>
            <person name="Suman J."/>
            <person name="Jani K."/>
            <person name="Pajer P."/>
            <person name="Uhlik O."/>
        </authorList>
    </citation>
    <scope>NUCLEOTIDE SEQUENCE [LARGE SCALE GENOMIC DNA]</scope>
    <source>
        <strain evidence="2">J379</strain>
    </source>
</reference>
<proteinExistence type="predicted"/>
<gene>
    <name evidence="1" type="ORF">LRS13_06340</name>
</gene>
<dbReference type="RefSeq" id="WP_353865606.1">
    <property type="nucleotide sequence ID" value="NZ_CP088295.1"/>
</dbReference>
<sequence length="77" mass="7935">MVVGLDVGADLRSGFVDGLELFAPDAALFELAEPRLDERLALGVAVAAAAVRDAVLAEPRSESAARERLAVAGAESE</sequence>